<reference evidence="2 3" key="1">
    <citation type="submission" date="2017-09" db="EMBL/GenBank/DDBJ databases">
        <title>Bacterial strain isolated from the female urinary microbiota.</title>
        <authorList>
            <person name="Thomas-White K."/>
            <person name="Kumar N."/>
            <person name="Forster S."/>
            <person name="Putonti C."/>
            <person name="Lawley T."/>
            <person name="Wolfe A.J."/>
        </authorList>
    </citation>
    <scope>NUCLEOTIDE SEQUENCE [LARGE SCALE GENOMIC DNA]</scope>
    <source>
        <strain evidence="2 3">UMB0536</strain>
    </source>
</reference>
<sequence length="67" mass="7630">MTDFMAASHGVLNTSDTVYTVPDIALMLGRKECTIRKRIEKGLIPAHKMGRCWYVLKSEFIAELRDT</sequence>
<dbReference type="OrthoDB" id="26294at2"/>
<dbReference type="Proteomes" id="UP000235564">
    <property type="component" value="Unassembled WGS sequence"/>
</dbReference>
<gene>
    <name evidence="2" type="ORF">CJ231_12750</name>
</gene>
<dbReference type="AlphaFoldDB" id="A0A2N6QMR2"/>
<evidence type="ECO:0000313" key="2">
    <source>
        <dbReference type="EMBL" id="PMC22706.1"/>
    </source>
</evidence>
<evidence type="ECO:0000259" key="1">
    <source>
        <dbReference type="Pfam" id="PF12728"/>
    </source>
</evidence>
<dbReference type="Pfam" id="PF12728">
    <property type="entry name" value="HTH_17"/>
    <property type="match status" value="1"/>
</dbReference>
<dbReference type="EMBL" id="PNGJ01000016">
    <property type="protein sequence ID" value="PMC22706.1"/>
    <property type="molecule type" value="Genomic_DNA"/>
</dbReference>
<organism evidence="2 3">
    <name type="scientific">Hoylesella buccalis</name>
    <dbReference type="NCBI Taxonomy" id="28127"/>
    <lineage>
        <taxon>Bacteria</taxon>
        <taxon>Pseudomonadati</taxon>
        <taxon>Bacteroidota</taxon>
        <taxon>Bacteroidia</taxon>
        <taxon>Bacteroidales</taxon>
        <taxon>Prevotellaceae</taxon>
        <taxon>Hoylesella</taxon>
    </lineage>
</organism>
<accession>A0A2N6QMR2</accession>
<keyword evidence="2" id="KW-0238">DNA-binding</keyword>
<dbReference type="RefSeq" id="WP_007175168.1">
    <property type="nucleotide sequence ID" value="NZ_JBKVBI010000002.1"/>
</dbReference>
<dbReference type="InterPro" id="IPR041657">
    <property type="entry name" value="HTH_17"/>
</dbReference>
<evidence type="ECO:0000313" key="3">
    <source>
        <dbReference type="Proteomes" id="UP000235564"/>
    </source>
</evidence>
<comment type="caution">
    <text evidence="2">The sequence shown here is derived from an EMBL/GenBank/DDBJ whole genome shotgun (WGS) entry which is preliminary data.</text>
</comment>
<proteinExistence type="predicted"/>
<name>A0A2N6QMR2_9BACT</name>
<feature type="domain" description="Helix-turn-helix" evidence="1">
    <location>
        <begin position="18"/>
        <end position="62"/>
    </location>
</feature>
<dbReference type="GeneID" id="93330200"/>
<dbReference type="GO" id="GO:0003677">
    <property type="term" value="F:DNA binding"/>
    <property type="evidence" value="ECO:0007669"/>
    <property type="project" value="UniProtKB-KW"/>
</dbReference>
<protein>
    <submittedName>
        <fullName evidence="2">DNA-binding protein</fullName>
    </submittedName>
</protein>